<protein>
    <submittedName>
        <fullName evidence="3">DUF1837 domain-containing protein</fullName>
    </submittedName>
</protein>
<gene>
    <name evidence="2" type="ORF">ACWI_27550</name>
    <name evidence="3" type="ORF">LNN31_07680</name>
</gene>
<evidence type="ECO:0000259" key="1">
    <source>
        <dbReference type="Pfam" id="PF08878"/>
    </source>
</evidence>
<name>A0A1F2PED4_9FIRM</name>
<dbReference type="Proteomes" id="UP001163550">
    <property type="component" value="Chromosome"/>
</dbReference>
<dbReference type="EMBL" id="LKEU01000037">
    <property type="protein sequence ID" value="OFV69618.1"/>
    <property type="molecule type" value="Genomic_DNA"/>
</dbReference>
<sequence length="311" mass="35158">MKNDITGTIKKKSLDGVFNELNHSEVLGISNNEQLCLFHLKVRGKKFYTDDLQTALYRNIGKYVFSRAALEDFHINGDEDTIISQALKVMNENGAADTKGTGNELGEMLVYTLLEEKLDAPKILSRVEIATDAVTYASECESIHLLTLGDSNSGLTYEMVFGASDTVGDIKDAIDHAFEAIDRIEQRSSKEIKMVEKTALNRFYNPHEIDFIKQLIIPQPRNSGIYEIAYGVFLGYTLGIDPTGYTNDQYAEMMEKRLALDITHHTDYIAQKIKDYNLDGHSFYFYILPFDNAEDNKKEIMTNVMKGDVTL</sequence>
<organism evidence="2 4">
    <name type="scientific">Acetobacterium wieringae</name>
    <dbReference type="NCBI Taxonomy" id="52694"/>
    <lineage>
        <taxon>Bacteria</taxon>
        <taxon>Bacillati</taxon>
        <taxon>Bacillota</taxon>
        <taxon>Clostridia</taxon>
        <taxon>Eubacteriales</taxon>
        <taxon>Eubacteriaceae</taxon>
        <taxon>Acetobacterium</taxon>
    </lineage>
</organism>
<dbReference type="RefSeq" id="WP_070372024.1">
    <property type="nucleotide sequence ID" value="NZ_CABIIK010000043.1"/>
</dbReference>
<dbReference type="Pfam" id="PF08878">
    <property type="entry name" value="HamA"/>
    <property type="match status" value="1"/>
</dbReference>
<accession>A0A1F2PED4</accession>
<proteinExistence type="predicted"/>
<evidence type="ECO:0000313" key="3">
    <source>
        <dbReference type="EMBL" id="UYO64288.1"/>
    </source>
</evidence>
<dbReference type="AlphaFoldDB" id="A0A1F2PED4"/>
<evidence type="ECO:0000313" key="4">
    <source>
        <dbReference type="Proteomes" id="UP000176244"/>
    </source>
</evidence>
<reference evidence="2 4" key="1">
    <citation type="submission" date="2015-09" db="EMBL/GenBank/DDBJ databases">
        <title>Genome sequence of Acetobacterium wieringae DSM 1911.</title>
        <authorList>
            <person name="Poehlein A."/>
            <person name="Bengelsdorf F.R."/>
            <person name="Schiel-Bengelsdorf B."/>
            <person name="Duerre P."/>
            <person name="Daniel R."/>
        </authorList>
    </citation>
    <scope>NUCLEOTIDE SEQUENCE [LARGE SCALE GENOMIC DNA]</scope>
    <source>
        <strain evidence="2 4">DSM 1911</strain>
    </source>
</reference>
<feature type="domain" description="Anti-bacteriophage protein A/HamA C-terminal" evidence="1">
    <location>
        <begin position="18"/>
        <end position="303"/>
    </location>
</feature>
<dbReference type="Proteomes" id="UP000176244">
    <property type="component" value="Unassembled WGS sequence"/>
</dbReference>
<dbReference type="EMBL" id="CP087994">
    <property type="protein sequence ID" value="UYO64288.1"/>
    <property type="molecule type" value="Genomic_DNA"/>
</dbReference>
<evidence type="ECO:0000313" key="5">
    <source>
        <dbReference type="Proteomes" id="UP001163550"/>
    </source>
</evidence>
<keyword evidence="5" id="KW-1185">Reference proteome</keyword>
<dbReference type="InterPro" id="IPR014976">
    <property type="entry name" value="AbpA_HamA_C"/>
</dbReference>
<dbReference type="STRING" id="52694.ACWI_27550"/>
<dbReference type="OrthoDB" id="4964195at2"/>
<evidence type="ECO:0000313" key="2">
    <source>
        <dbReference type="EMBL" id="OFV69618.1"/>
    </source>
</evidence>
<reference evidence="3" key="2">
    <citation type="submission" date="2021-11" db="EMBL/GenBank/DDBJ databases">
        <title>Isoprene-degrading acetogen.</title>
        <authorList>
            <person name="Yang Y."/>
            <person name="Jin H."/>
            <person name="Yan J."/>
        </authorList>
    </citation>
    <scope>NUCLEOTIDE SEQUENCE</scope>
    <source>
        <strain evidence="3">Berkeley</strain>
    </source>
</reference>